<evidence type="ECO:0000313" key="3">
    <source>
        <dbReference type="Proteomes" id="UP000595140"/>
    </source>
</evidence>
<sequence>MIVAISWLPKGAAKSVPAPAEPPSKEEVEEMLKSGVLQKSDEAENEEDNEEESDVEMNFDTSRNCEVEGENEDSPVNNVDLTEAMKELDMDNYDDEEDGISDPLAYDTNIFILIYFIYN</sequence>
<proteinExistence type="predicted"/>
<feature type="compositionally biased region" description="Basic and acidic residues" evidence="1">
    <location>
        <begin position="23"/>
        <end position="32"/>
    </location>
</feature>
<name>A0A484LGM2_9ASTE</name>
<evidence type="ECO:0000256" key="1">
    <source>
        <dbReference type="SAM" id="MobiDB-lite"/>
    </source>
</evidence>
<accession>A0A484LGM2</accession>
<reference evidence="2 3" key="1">
    <citation type="submission" date="2018-04" db="EMBL/GenBank/DDBJ databases">
        <authorList>
            <person name="Vogel A."/>
        </authorList>
    </citation>
    <scope>NUCLEOTIDE SEQUENCE [LARGE SCALE GENOMIC DNA]</scope>
</reference>
<organism evidence="2 3">
    <name type="scientific">Cuscuta campestris</name>
    <dbReference type="NCBI Taxonomy" id="132261"/>
    <lineage>
        <taxon>Eukaryota</taxon>
        <taxon>Viridiplantae</taxon>
        <taxon>Streptophyta</taxon>
        <taxon>Embryophyta</taxon>
        <taxon>Tracheophyta</taxon>
        <taxon>Spermatophyta</taxon>
        <taxon>Magnoliopsida</taxon>
        <taxon>eudicotyledons</taxon>
        <taxon>Gunneridae</taxon>
        <taxon>Pentapetalae</taxon>
        <taxon>asterids</taxon>
        <taxon>lamiids</taxon>
        <taxon>Solanales</taxon>
        <taxon>Convolvulaceae</taxon>
        <taxon>Cuscuteae</taxon>
        <taxon>Cuscuta</taxon>
        <taxon>Cuscuta subgen. Grammica</taxon>
        <taxon>Cuscuta sect. Cleistogrammica</taxon>
    </lineage>
</organism>
<protein>
    <submittedName>
        <fullName evidence="2">Uncharacterized protein</fullName>
    </submittedName>
</protein>
<gene>
    <name evidence="2" type="ORF">CCAM_LOCUS17378</name>
</gene>
<evidence type="ECO:0000313" key="2">
    <source>
        <dbReference type="EMBL" id="VFQ75602.1"/>
    </source>
</evidence>
<keyword evidence="3" id="KW-1185">Reference proteome</keyword>
<dbReference type="EMBL" id="OOIL02001451">
    <property type="protein sequence ID" value="VFQ75602.1"/>
    <property type="molecule type" value="Genomic_DNA"/>
</dbReference>
<dbReference type="Proteomes" id="UP000595140">
    <property type="component" value="Unassembled WGS sequence"/>
</dbReference>
<dbReference type="OrthoDB" id="1732793at2759"/>
<feature type="region of interest" description="Disordered" evidence="1">
    <location>
        <begin position="11"/>
        <end position="59"/>
    </location>
</feature>
<feature type="compositionally biased region" description="Acidic residues" evidence="1">
    <location>
        <begin position="43"/>
        <end position="57"/>
    </location>
</feature>
<dbReference type="AlphaFoldDB" id="A0A484LGM2"/>